<reference evidence="1" key="2">
    <citation type="submission" date="2025-09" db="UniProtKB">
        <authorList>
            <consortium name="EnsemblPlants"/>
        </authorList>
    </citation>
    <scope>IDENTIFICATION</scope>
</reference>
<organism evidence="1 2">
    <name type="scientific">Avena sativa</name>
    <name type="common">Oat</name>
    <dbReference type="NCBI Taxonomy" id="4498"/>
    <lineage>
        <taxon>Eukaryota</taxon>
        <taxon>Viridiplantae</taxon>
        <taxon>Streptophyta</taxon>
        <taxon>Embryophyta</taxon>
        <taxon>Tracheophyta</taxon>
        <taxon>Spermatophyta</taxon>
        <taxon>Magnoliopsida</taxon>
        <taxon>Liliopsida</taxon>
        <taxon>Poales</taxon>
        <taxon>Poaceae</taxon>
        <taxon>BOP clade</taxon>
        <taxon>Pooideae</taxon>
        <taxon>Poodae</taxon>
        <taxon>Poeae</taxon>
        <taxon>Poeae Chloroplast Group 1 (Aveneae type)</taxon>
        <taxon>Aveninae</taxon>
        <taxon>Avena</taxon>
    </lineage>
</organism>
<name>A0ACD5ZPX3_AVESA</name>
<keyword evidence="2" id="KW-1185">Reference proteome</keyword>
<protein>
    <submittedName>
        <fullName evidence="1">Uncharacterized protein</fullName>
    </submittedName>
</protein>
<dbReference type="EnsemblPlants" id="AVESA.00010b.r2.7AG1206670.1">
    <property type="protein sequence ID" value="AVESA.00010b.r2.7AG1206670.1.CDS"/>
    <property type="gene ID" value="AVESA.00010b.r2.7AG1206670"/>
</dbReference>
<sequence length="437" mass="48613">MEDQGKLLADLTAAVSSMNSKLDDMHPAVLELHTWKPVMERSVEALRAEGGDLRSRLIDIANPQTTVVGPSGVMPPLLPLAADAPSATPLKPVLPVVQEDAGNHGGDDHGQFVHGDASNIRGTQAGDLTIPDRTPAKGTFQYPGPGCDSSEFSRGWGMHRFPQPPRVDFPLFDGDNPRAWCLKCEAYFQVCAMHPDTWVNCATMYFIDGALSWLQSTEAHLHHPVWKDFASSICTQFGRADFQRHLRLFNKLRQTGTVAEYVSKFNELMHNLTAHHNSWDPAYFVTHFLDGLHQDIRAAVILHQPVKLDTAVDLALLQEGVLENYRQEVRRSDFSPMPRAIPRTALPLPLPQPPYARPNPPPVPSAEDRRGGDIPRAAPVDDKLAALRAYRRARGLCFTCGDRWNRDHKCGPTVPLHVVEELLAMVQPDDETEQPRE</sequence>
<dbReference type="Proteomes" id="UP001732700">
    <property type="component" value="Chromosome 7A"/>
</dbReference>
<proteinExistence type="predicted"/>
<accession>A0ACD5ZPX3</accession>
<reference evidence="1" key="1">
    <citation type="submission" date="2021-05" db="EMBL/GenBank/DDBJ databases">
        <authorList>
            <person name="Scholz U."/>
            <person name="Mascher M."/>
            <person name="Fiebig A."/>
        </authorList>
    </citation>
    <scope>NUCLEOTIDE SEQUENCE [LARGE SCALE GENOMIC DNA]</scope>
</reference>
<evidence type="ECO:0000313" key="2">
    <source>
        <dbReference type="Proteomes" id="UP001732700"/>
    </source>
</evidence>
<evidence type="ECO:0000313" key="1">
    <source>
        <dbReference type="EnsemblPlants" id="AVESA.00010b.r2.7AG1206670.1.CDS"/>
    </source>
</evidence>